<dbReference type="OrthoDB" id="1939643at2759"/>
<dbReference type="PANTHER" id="PTHR16684">
    <property type="entry name" value="CENTROMERE PROTEIN C"/>
    <property type="match status" value="1"/>
</dbReference>
<dbReference type="GO" id="GO:0019237">
    <property type="term" value="F:centromeric DNA binding"/>
    <property type="evidence" value="ECO:0007669"/>
    <property type="project" value="InterPro"/>
</dbReference>
<feature type="compositionally biased region" description="Polar residues" evidence="10">
    <location>
        <begin position="267"/>
        <end position="276"/>
    </location>
</feature>
<comment type="subunit">
    <text evidence="6">Oligomer. Component of the CENPA-NAC complex, at least composed of CENPA, CENPC, CENPH, CENPM, CENPN, CENPT and CENPU. The CENPA-NAC complex interacts with the CENPA-CAD complex, composed of CENPI, CENPK, CENPL, CENPO, CENPP, CENPQ, CENPR and CENPS. Binds to DAXX. Interacts with DNMT3B. Interacts directly with CENPA. Identified in a centromere complex containing histones H2A, H2B and H4, and at least CENPA, CENPB, CENPC, CENPT, CENPN, HJURP, SUPT16H, SSRP1 and RSF1. Interacts with MEIKIN.</text>
</comment>
<name>A0A913ZXA2_PATMI</name>
<feature type="compositionally biased region" description="Polar residues" evidence="10">
    <location>
        <begin position="648"/>
        <end position="663"/>
    </location>
</feature>
<keyword evidence="13" id="KW-1185">Reference proteome</keyword>
<evidence type="ECO:0000313" key="13">
    <source>
        <dbReference type="Proteomes" id="UP000887568"/>
    </source>
</evidence>
<evidence type="ECO:0000259" key="11">
    <source>
        <dbReference type="Pfam" id="PF11699"/>
    </source>
</evidence>
<evidence type="ECO:0000256" key="4">
    <source>
        <dbReference type="ARBA" id="ARBA00023242"/>
    </source>
</evidence>
<feature type="compositionally biased region" description="Basic and acidic residues" evidence="10">
    <location>
        <begin position="445"/>
        <end position="458"/>
    </location>
</feature>
<dbReference type="CDD" id="cd06993">
    <property type="entry name" value="cupin_CENP-C_C"/>
    <property type="match status" value="1"/>
</dbReference>
<dbReference type="GO" id="GO:0000776">
    <property type="term" value="C:kinetochore"/>
    <property type="evidence" value="ECO:0007669"/>
    <property type="project" value="InterPro"/>
</dbReference>
<dbReference type="GO" id="GO:0051382">
    <property type="term" value="P:kinetochore assembly"/>
    <property type="evidence" value="ECO:0007669"/>
    <property type="project" value="InterPro"/>
</dbReference>
<evidence type="ECO:0000256" key="7">
    <source>
        <dbReference type="ARBA" id="ARBA00068530"/>
    </source>
</evidence>
<evidence type="ECO:0000256" key="6">
    <source>
        <dbReference type="ARBA" id="ARBA00064952"/>
    </source>
</evidence>
<keyword evidence="3" id="KW-0238">DNA-binding</keyword>
<comment type="subcellular location">
    <subcellularLocation>
        <location evidence="1">Nucleus</location>
    </subcellularLocation>
</comment>
<organism evidence="12 13">
    <name type="scientific">Patiria miniata</name>
    <name type="common">Bat star</name>
    <name type="synonym">Asterina miniata</name>
    <dbReference type="NCBI Taxonomy" id="46514"/>
    <lineage>
        <taxon>Eukaryota</taxon>
        <taxon>Metazoa</taxon>
        <taxon>Echinodermata</taxon>
        <taxon>Eleutherozoa</taxon>
        <taxon>Asterozoa</taxon>
        <taxon>Asteroidea</taxon>
        <taxon>Valvatacea</taxon>
        <taxon>Valvatida</taxon>
        <taxon>Asterinidae</taxon>
        <taxon>Patiria</taxon>
    </lineage>
</organism>
<dbReference type="InterPro" id="IPR028386">
    <property type="entry name" value="CENP-C/Mif2/cnp3"/>
</dbReference>
<feature type="compositionally biased region" description="Polar residues" evidence="10">
    <location>
        <begin position="459"/>
        <end position="488"/>
    </location>
</feature>
<feature type="region of interest" description="Disordered" evidence="10">
    <location>
        <begin position="418"/>
        <end position="897"/>
    </location>
</feature>
<dbReference type="InterPro" id="IPR025974">
    <property type="entry name" value="Mif2/CENP-C_cupin"/>
</dbReference>
<feature type="compositionally biased region" description="Basic and acidic residues" evidence="10">
    <location>
        <begin position="128"/>
        <end position="153"/>
    </location>
</feature>
<feature type="compositionally biased region" description="Polar residues" evidence="10">
    <location>
        <begin position="709"/>
        <end position="719"/>
    </location>
</feature>
<feature type="region of interest" description="Disordered" evidence="10">
    <location>
        <begin position="915"/>
        <end position="949"/>
    </location>
</feature>
<feature type="region of interest" description="Disordered" evidence="10">
    <location>
        <begin position="1042"/>
        <end position="1077"/>
    </location>
</feature>
<feature type="compositionally biased region" description="Basic and acidic residues" evidence="10">
    <location>
        <begin position="748"/>
        <end position="773"/>
    </location>
</feature>
<evidence type="ECO:0000256" key="8">
    <source>
        <dbReference type="ARBA" id="ARBA00082151"/>
    </source>
</evidence>
<proteinExistence type="inferred from homology"/>
<feature type="compositionally biased region" description="Polar residues" evidence="10">
    <location>
        <begin position="234"/>
        <end position="247"/>
    </location>
</feature>
<dbReference type="GO" id="GO:0051455">
    <property type="term" value="P:spindle attachment to meiosis I kinetochore"/>
    <property type="evidence" value="ECO:0007669"/>
    <property type="project" value="TreeGrafter"/>
</dbReference>
<evidence type="ECO:0000256" key="3">
    <source>
        <dbReference type="ARBA" id="ARBA00023125"/>
    </source>
</evidence>
<evidence type="ECO:0000256" key="5">
    <source>
        <dbReference type="ARBA" id="ARBA00053516"/>
    </source>
</evidence>
<dbReference type="OMA" id="PIDQGVG"/>
<feature type="compositionally biased region" description="Basic residues" evidence="10">
    <location>
        <begin position="788"/>
        <end position="798"/>
    </location>
</feature>
<comment type="function">
    <text evidence="5">Component of the CENPA-NAC (nucleosome-associated) complex, a complex that plays a central role in assembly of kinetochore proteins, mitotic progression and chromosome segregation. The CENPA-NAC complex recruits the CENPA-CAD (nucleosome distal) complex and may be involved in incorporation of newly synthesized CENPA into centromeres. CENPC recruits DNA methylation and DNMT3B to both centromeric and pericentromeric satellite repeats and regulates the histone code in these regions.</text>
</comment>
<keyword evidence="4" id="KW-0539">Nucleus</keyword>
<accession>A0A913ZXA2</accession>
<feature type="compositionally biased region" description="Polar residues" evidence="10">
    <location>
        <begin position="183"/>
        <end position="192"/>
    </location>
</feature>
<evidence type="ECO:0000313" key="12">
    <source>
        <dbReference type="EnsemblMetazoa" id="XP_038056278.1"/>
    </source>
</evidence>
<protein>
    <recommendedName>
        <fullName evidence="7">Centromere protein C</fullName>
    </recommendedName>
    <alternativeName>
        <fullName evidence="8">Centromere autoantigen C</fullName>
    </alternativeName>
    <alternativeName>
        <fullName evidence="9">Centromere protein C 1</fullName>
    </alternativeName>
</protein>
<dbReference type="Gene3D" id="2.60.120.10">
    <property type="entry name" value="Jelly Rolls"/>
    <property type="match status" value="1"/>
</dbReference>
<feature type="compositionally biased region" description="Polar residues" evidence="10">
    <location>
        <begin position="216"/>
        <end position="227"/>
    </location>
</feature>
<feature type="compositionally biased region" description="Low complexity" evidence="10">
    <location>
        <begin position="424"/>
        <end position="437"/>
    </location>
</feature>
<feature type="compositionally biased region" description="Low complexity" evidence="10">
    <location>
        <begin position="936"/>
        <end position="949"/>
    </location>
</feature>
<evidence type="ECO:0000256" key="9">
    <source>
        <dbReference type="ARBA" id="ARBA00083562"/>
    </source>
</evidence>
<feature type="compositionally biased region" description="Polar residues" evidence="10">
    <location>
        <begin position="521"/>
        <end position="537"/>
    </location>
</feature>
<feature type="compositionally biased region" description="Polar residues" evidence="10">
    <location>
        <begin position="1044"/>
        <end position="1054"/>
    </location>
</feature>
<feature type="compositionally biased region" description="Low complexity" evidence="10">
    <location>
        <begin position="323"/>
        <end position="338"/>
    </location>
</feature>
<evidence type="ECO:0000256" key="2">
    <source>
        <dbReference type="ARBA" id="ARBA00010291"/>
    </source>
</evidence>
<dbReference type="SUPFAM" id="SSF51182">
    <property type="entry name" value="RmlC-like cupins"/>
    <property type="match status" value="1"/>
</dbReference>
<dbReference type="GO" id="GO:0005634">
    <property type="term" value="C:nucleus"/>
    <property type="evidence" value="ECO:0007669"/>
    <property type="project" value="UniProtKB-SubCell"/>
</dbReference>
<dbReference type="AlphaFoldDB" id="A0A913ZXA2"/>
<feature type="domain" description="Mif2/CENP-C cupin" evidence="11">
    <location>
        <begin position="1131"/>
        <end position="1213"/>
    </location>
</feature>
<dbReference type="InterPro" id="IPR011051">
    <property type="entry name" value="RmlC_Cupin_sf"/>
</dbReference>
<dbReference type="GeneID" id="119728210"/>
<feature type="region of interest" description="Disordered" evidence="10">
    <location>
        <begin position="128"/>
        <end position="350"/>
    </location>
</feature>
<reference evidence="12" key="1">
    <citation type="submission" date="2022-11" db="UniProtKB">
        <authorList>
            <consortium name="EnsemblMetazoa"/>
        </authorList>
    </citation>
    <scope>IDENTIFICATION</scope>
</reference>
<dbReference type="Proteomes" id="UP000887568">
    <property type="component" value="Unplaced"/>
</dbReference>
<dbReference type="RefSeq" id="XP_038056278.1">
    <property type="nucleotide sequence ID" value="XM_038200350.1"/>
</dbReference>
<feature type="compositionally biased region" description="Polar residues" evidence="10">
    <location>
        <begin position="835"/>
        <end position="847"/>
    </location>
</feature>
<feature type="compositionally biased region" description="Basic residues" evidence="10">
    <location>
        <begin position="858"/>
        <end position="880"/>
    </location>
</feature>
<dbReference type="PANTHER" id="PTHR16684:SF11">
    <property type="entry name" value="CENTROMERE PROTEIN C"/>
    <property type="match status" value="1"/>
</dbReference>
<feature type="region of interest" description="Disordered" evidence="10">
    <location>
        <begin position="67"/>
        <end position="99"/>
    </location>
</feature>
<feature type="compositionally biased region" description="Basic and acidic residues" evidence="10">
    <location>
        <begin position="557"/>
        <end position="577"/>
    </location>
</feature>
<dbReference type="InterPro" id="IPR014710">
    <property type="entry name" value="RmlC-like_jellyroll"/>
</dbReference>
<feature type="compositionally biased region" description="Basic residues" evidence="10">
    <location>
        <begin position="727"/>
        <end position="747"/>
    </location>
</feature>
<feature type="compositionally biased region" description="Polar residues" evidence="10">
    <location>
        <begin position="286"/>
        <end position="303"/>
    </location>
</feature>
<comment type="similarity">
    <text evidence="2">Belongs to the CENP-C/MIF2 family.</text>
</comment>
<dbReference type="GO" id="GO:0051315">
    <property type="term" value="P:attachment of mitotic spindle microtubules to kinetochore"/>
    <property type="evidence" value="ECO:0007669"/>
    <property type="project" value="TreeGrafter"/>
</dbReference>
<sequence length="1217" mass="133012">MSAEKERRYQELYKNRFVNPIDQGIGRRTGWVLNKEVRKDSEGFELFDDYWSDSGEESVDDLSLHANKENKGRPYKLSSPIKHMPDFTPSSRASTDVEPLSDVVSKTVTSNSTLTKASNNLSKIAKSVKADQAKTNEEPLAIERENGITREEGDAGDEVTTPGREEGGIQESDITGSIIKGGNSFQVPNSALQEFKTKTRLSFGNDVDDTPKRRSTNGTSSRAVGSQSDDESVSSDTTLKGSQSDVNSDGIGTDREVSAAEAELGTTEKTNQSVVEITSDEELSDKVSSVQVPEQEITAQTATGAPKQKSVRKGRSTGSSISEQQTTTNGHQETTGTTRSRRKKQSVMPVEDDLMSADEGMFISLHKPSASQQDRSEVTVADMIQRPLSDQSFHDADDEEMLEIVDYDHSYRSTLNALKRAMRQSDSSKAVKSVSKTQSRRGRQKKTDKQEGSDKDIVDQTSDQDVPSSNKEITETAGQSLNGVSSEGSGADVEKSKQVQASKTSRSRKSAARNSSLKAVRSSTNGEVEFSTTGSDTDASKRNRSKRRLTKTSQKTSRSDADGNERGSTRTDEDDGRRKSRRKKPRTVDAGNKAEKSNKATDSVVEDNTKTSRRRKRSVRGQNSTDSKTDEENGPVADAENLEESDQKGAQSNTDQAKVSSFKQPPAVSSRKSVQKKRTSVHFSNVEVISDDVLSPTAGNEPVAEKEAINSSPPKQTLDTALDGSSPRKKFKRTPGVKLVQRRSTNRRSKDGEEKPDKMPQKRTTENVREAVSPKRQRGSSSSSVVRGGRKRGGKRKLYSGDLPSSFLIDPSVNDAPSAASIMNADPKTAEDTDNSVGAKQENQTQEAPVGAPIQGRGKGRGRGQGRRKGRGNTRGRGGVRKTQPTREAAQDIQVSIPSSVPDDIVLNFLTKYESGKESESTDSDGGPTTMGVTESSQSDMTDATSSTATPAAMCTTVYPEPTPRSILKGSAAAGIDARKKNLTLQFFEVPKQKPIIVPPDDTENGPRRTRRNRVRPVEYWRNERAEYQRRKSGGFVLVGVQSPEGSSPDVQTQRGRKKAQGPKKLMQTPANLSMHVSPPPGSKIVEHPAMVVMNPDTQQEVEVDTLRTAKMNVFVGPSGKEATPDDPITLCKAISQKAFSSGILTIRPLSEKGMQFVRNDTMVFYITRGKVSVTIHHTTSILQNGDMFFVPQGNMYNIKNLRRDEAKLVFFQHKGR</sequence>
<evidence type="ECO:0000256" key="1">
    <source>
        <dbReference type="ARBA" id="ARBA00004123"/>
    </source>
</evidence>
<dbReference type="FunFam" id="2.60.120.10:FF:000033">
    <property type="entry name" value="Centromere protein C 1"/>
    <property type="match status" value="1"/>
</dbReference>
<dbReference type="Pfam" id="PF11699">
    <property type="entry name" value="CENP-C_C"/>
    <property type="match status" value="1"/>
</dbReference>
<evidence type="ECO:0000256" key="10">
    <source>
        <dbReference type="SAM" id="MobiDB-lite"/>
    </source>
</evidence>
<dbReference type="EnsemblMetazoa" id="XM_038200350.1">
    <property type="protein sequence ID" value="XP_038056278.1"/>
    <property type="gene ID" value="LOC119728210"/>
</dbReference>